<accession>A0ACB8R5C9</accession>
<comment type="caution">
    <text evidence="1">The sequence shown here is derived from an EMBL/GenBank/DDBJ whole genome shotgun (WGS) entry which is preliminary data.</text>
</comment>
<feature type="non-terminal residue" evidence="1">
    <location>
        <position position="394"/>
    </location>
</feature>
<proteinExistence type="predicted"/>
<reference evidence="1" key="1">
    <citation type="submission" date="2021-02" db="EMBL/GenBank/DDBJ databases">
        <authorList>
            <consortium name="DOE Joint Genome Institute"/>
            <person name="Ahrendt S."/>
            <person name="Looney B.P."/>
            <person name="Miyauchi S."/>
            <person name="Morin E."/>
            <person name="Drula E."/>
            <person name="Courty P.E."/>
            <person name="Chicoki N."/>
            <person name="Fauchery L."/>
            <person name="Kohler A."/>
            <person name="Kuo A."/>
            <person name="Labutti K."/>
            <person name="Pangilinan J."/>
            <person name="Lipzen A."/>
            <person name="Riley R."/>
            <person name="Andreopoulos W."/>
            <person name="He G."/>
            <person name="Johnson J."/>
            <person name="Barry K.W."/>
            <person name="Grigoriev I.V."/>
            <person name="Nagy L."/>
            <person name="Hibbett D."/>
            <person name="Henrissat B."/>
            <person name="Matheny P.B."/>
            <person name="Labbe J."/>
            <person name="Martin F."/>
        </authorList>
    </citation>
    <scope>NUCLEOTIDE SEQUENCE</scope>
    <source>
        <strain evidence="1">FP105234-sp</strain>
    </source>
</reference>
<organism evidence="1 2">
    <name type="scientific">Auriscalpium vulgare</name>
    <dbReference type="NCBI Taxonomy" id="40419"/>
    <lineage>
        <taxon>Eukaryota</taxon>
        <taxon>Fungi</taxon>
        <taxon>Dikarya</taxon>
        <taxon>Basidiomycota</taxon>
        <taxon>Agaricomycotina</taxon>
        <taxon>Agaricomycetes</taxon>
        <taxon>Russulales</taxon>
        <taxon>Auriscalpiaceae</taxon>
        <taxon>Auriscalpium</taxon>
    </lineage>
</organism>
<evidence type="ECO:0000313" key="2">
    <source>
        <dbReference type="Proteomes" id="UP000814033"/>
    </source>
</evidence>
<keyword evidence="2" id="KW-1185">Reference proteome</keyword>
<dbReference type="Proteomes" id="UP000814033">
    <property type="component" value="Unassembled WGS sequence"/>
</dbReference>
<feature type="non-terminal residue" evidence="1">
    <location>
        <position position="1"/>
    </location>
</feature>
<gene>
    <name evidence="1" type="ORF">FA95DRAFT_1460102</name>
</gene>
<dbReference type="EMBL" id="MU276405">
    <property type="protein sequence ID" value="KAI0038826.1"/>
    <property type="molecule type" value="Genomic_DNA"/>
</dbReference>
<reference evidence="1" key="2">
    <citation type="journal article" date="2022" name="New Phytol.">
        <title>Evolutionary transition to the ectomycorrhizal habit in the genomes of a hyperdiverse lineage of mushroom-forming fungi.</title>
        <authorList>
            <person name="Looney B."/>
            <person name="Miyauchi S."/>
            <person name="Morin E."/>
            <person name="Drula E."/>
            <person name="Courty P.E."/>
            <person name="Kohler A."/>
            <person name="Kuo A."/>
            <person name="LaButti K."/>
            <person name="Pangilinan J."/>
            <person name="Lipzen A."/>
            <person name="Riley R."/>
            <person name="Andreopoulos W."/>
            <person name="He G."/>
            <person name="Johnson J."/>
            <person name="Nolan M."/>
            <person name="Tritt A."/>
            <person name="Barry K.W."/>
            <person name="Grigoriev I.V."/>
            <person name="Nagy L.G."/>
            <person name="Hibbett D."/>
            <person name="Henrissat B."/>
            <person name="Matheny P.B."/>
            <person name="Labbe J."/>
            <person name="Martin F.M."/>
        </authorList>
    </citation>
    <scope>NUCLEOTIDE SEQUENCE</scope>
    <source>
        <strain evidence="1">FP105234-sp</strain>
    </source>
</reference>
<name>A0ACB8R5C9_9AGAM</name>
<sequence>SVHTMPPPGDDDAPKKFTGSYAKILRFIKHYENLLQLNNVTSDKEKCETILDYCSTKIARFIRTLESFQKPDWSALRADLLDQFDADRTSKRYSAQDLMEFVRKEQKKRITTITQFKEYNVKFRSIAGELRARNKIDKNMEDTHYWLGIGKSLRQKLETRMLMEDPALSLDTAFKMDLVYKTAIKLLARDRFDAHTFVDRNIDDDAAISDTETDIASDSDSDDDSDAEARELRRKTRKKKLTKKRVPKTTYDSEAEEDRYDREQVRRRTQSAPTATSRQKDVEDLITQLNGMRLDDPKYGLLYYQAIKLDEEVKQVVHAPIGPGNGYGKPAPGSVNAIPLGSNKAGGAGGYIGGRREEMICYGCGERGHGLNTCRQIAELVNQGTLIRTRTGRF</sequence>
<protein>
    <submittedName>
        <fullName evidence="1">Uncharacterized protein</fullName>
    </submittedName>
</protein>
<evidence type="ECO:0000313" key="1">
    <source>
        <dbReference type="EMBL" id="KAI0038826.1"/>
    </source>
</evidence>